<dbReference type="STRING" id="247490.KSU1_D0362"/>
<gene>
    <name evidence="2" type="ORF">KSU1_D0362</name>
</gene>
<accession>I3IPM6</accession>
<dbReference type="TCDB" id="1.B.3.1.11">
    <property type="family name" value="the sugar porin (sp) family"/>
</dbReference>
<evidence type="ECO:0008006" key="4">
    <source>
        <dbReference type="Google" id="ProtNLM"/>
    </source>
</evidence>
<protein>
    <recommendedName>
        <fullName evidence="4">Phosphate-selective porin O and P</fullName>
    </recommendedName>
</protein>
<dbReference type="AlphaFoldDB" id="I3IPM6"/>
<name>I3IPM6_9BACT</name>
<dbReference type="OrthoDB" id="106501at2"/>
<dbReference type="PROSITE" id="PS51257">
    <property type="entry name" value="PROKAR_LIPOPROTEIN"/>
    <property type="match status" value="1"/>
</dbReference>
<sequence length="385" mass="44398">MRCKLLALCIAIFFLSCMCPAEDHVDISATDKSESGGTPEEQPVISPEDYYFHVESISPAAEEDWKKFHFHGFFAVTTPIHGRDDDSQQPSSRFLEENELTLWLGKQISRKLSFDSEIEIKQGFEKYELEKFEFDYEIMSKFLIVRVGKFKYPFGIERFVESAPLNKLVDRPFPSIRIIPGTYSDIGGMLYGTVPLFYNTKLKYEIAVTNGLEGPDPKDTQQLWDNNSNKAIGGRLGYEFLTGLEIGVSYSQGKYDEDNRLAIDFLGADIQFRRGNWEMRGEYITSHVEQESVDGGDFHRNGYYLQTSYKYPFHVNYLRYLEGVFRFDSVDPNRNITDGNEADRIAIGMNYSPIEHVEFKFEYEVENEPGEGIHGKSFIQAIVRW</sequence>
<reference evidence="2 3" key="1">
    <citation type="journal article" date="2012" name="FEBS Lett.">
        <title>Anammox organism KSU-1 expresses a NirK-type copper-containing nitrite reductase instead of a NirS-type with cytochrome cd1.</title>
        <authorList>
            <person name="Hira D."/>
            <person name="Toh H."/>
            <person name="Migita C.T."/>
            <person name="Okubo H."/>
            <person name="Nishiyama T."/>
            <person name="Hattori M."/>
            <person name="Furukawa K."/>
            <person name="Fujii T."/>
        </authorList>
    </citation>
    <scope>NUCLEOTIDE SEQUENCE [LARGE SCALE GENOMIC DNA]</scope>
</reference>
<keyword evidence="3" id="KW-1185">Reference proteome</keyword>
<evidence type="ECO:0000313" key="3">
    <source>
        <dbReference type="Proteomes" id="UP000002985"/>
    </source>
</evidence>
<dbReference type="EMBL" id="BAFH01000004">
    <property type="protein sequence ID" value="GAB63671.1"/>
    <property type="molecule type" value="Genomic_DNA"/>
</dbReference>
<feature type="chain" id="PRO_5003671492" description="Phosphate-selective porin O and P" evidence="1">
    <location>
        <begin position="22"/>
        <end position="385"/>
    </location>
</feature>
<dbReference type="SUPFAM" id="SSF56935">
    <property type="entry name" value="Porins"/>
    <property type="match status" value="1"/>
</dbReference>
<proteinExistence type="predicted"/>
<evidence type="ECO:0000256" key="1">
    <source>
        <dbReference type="SAM" id="SignalP"/>
    </source>
</evidence>
<dbReference type="Gene3D" id="2.40.160.10">
    <property type="entry name" value="Porin"/>
    <property type="match status" value="1"/>
</dbReference>
<keyword evidence="1" id="KW-0732">Signal</keyword>
<dbReference type="InterPro" id="IPR023614">
    <property type="entry name" value="Porin_dom_sf"/>
</dbReference>
<evidence type="ECO:0000313" key="2">
    <source>
        <dbReference type="EMBL" id="GAB63671.1"/>
    </source>
</evidence>
<dbReference type="eggNOG" id="COG1730">
    <property type="taxonomic scope" value="Bacteria"/>
</dbReference>
<dbReference type="InterPro" id="IPR010870">
    <property type="entry name" value="Porin_O/P"/>
</dbReference>
<comment type="caution">
    <text evidence="2">The sequence shown here is derived from an EMBL/GenBank/DDBJ whole genome shotgun (WGS) entry which is preliminary data.</text>
</comment>
<dbReference type="Pfam" id="PF07396">
    <property type="entry name" value="Porin_O_P"/>
    <property type="match status" value="1"/>
</dbReference>
<organism evidence="2 3">
    <name type="scientific">Candidatus Jettenia caeni</name>
    <dbReference type="NCBI Taxonomy" id="247490"/>
    <lineage>
        <taxon>Bacteria</taxon>
        <taxon>Pseudomonadati</taxon>
        <taxon>Planctomycetota</taxon>
        <taxon>Candidatus Brocadiia</taxon>
        <taxon>Candidatus Brocadiales</taxon>
        <taxon>Candidatus Brocadiaceae</taxon>
        <taxon>Candidatus Jettenia</taxon>
    </lineage>
</organism>
<dbReference type="Proteomes" id="UP000002985">
    <property type="component" value="Unassembled WGS sequence"/>
</dbReference>
<feature type="signal peptide" evidence="1">
    <location>
        <begin position="1"/>
        <end position="21"/>
    </location>
</feature>